<protein>
    <recommendedName>
        <fullName evidence="4">D-alanine--D-alanine ligase</fullName>
        <ecNumber evidence="4">6.3.2.4</ecNumber>
    </recommendedName>
    <alternativeName>
        <fullName evidence="4">D-Ala-D-Ala ligase</fullName>
    </alternativeName>
    <alternativeName>
        <fullName evidence="4">D-alanylalanine synthetase</fullName>
    </alternativeName>
</protein>
<comment type="catalytic activity">
    <reaction evidence="4">
        <text>2 D-alanine + ATP = D-alanyl-D-alanine + ADP + phosphate + H(+)</text>
        <dbReference type="Rhea" id="RHEA:11224"/>
        <dbReference type="ChEBI" id="CHEBI:15378"/>
        <dbReference type="ChEBI" id="CHEBI:30616"/>
        <dbReference type="ChEBI" id="CHEBI:43474"/>
        <dbReference type="ChEBI" id="CHEBI:57416"/>
        <dbReference type="ChEBI" id="CHEBI:57822"/>
        <dbReference type="ChEBI" id="CHEBI:456216"/>
        <dbReference type="EC" id="6.3.2.4"/>
    </reaction>
</comment>
<accession>A0ABP9GTY8</accession>
<dbReference type="Gene3D" id="3.30.1490.20">
    <property type="entry name" value="ATP-grasp fold, A domain"/>
    <property type="match status" value="1"/>
</dbReference>
<evidence type="ECO:0000256" key="5">
    <source>
        <dbReference type="PROSITE-ProRule" id="PRU00409"/>
    </source>
</evidence>
<gene>
    <name evidence="4" type="primary">ddl</name>
    <name evidence="7" type="ORF">GCM10023205_09080</name>
</gene>
<comment type="pathway">
    <text evidence="4">Cell wall biogenesis; peptidoglycan biosynthesis.</text>
</comment>
<keyword evidence="4" id="KW-0133">Cell shape</keyword>
<keyword evidence="4" id="KW-0573">Peptidoglycan synthesis</keyword>
<evidence type="ECO:0000256" key="4">
    <source>
        <dbReference type="HAMAP-Rule" id="MF_00047"/>
    </source>
</evidence>
<dbReference type="InterPro" id="IPR013815">
    <property type="entry name" value="ATP_grasp_subdomain_1"/>
</dbReference>
<evidence type="ECO:0000313" key="7">
    <source>
        <dbReference type="EMBL" id="GAA4950588.1"/>
    </source>
</evidence>
<comment type="subcellular location">
    <subcellularLocation>
        <location evidence="4">Cytoplasm</location>
    </subcellularLocation>
</comment>
<evidence type="ECO:0000259" key="6">
    <source>
        <dbReference type="PROSITE" id="PS50975"/>
    </source>
</evidence>
<keyword evidence="4" id="KW-0963">Cytoplasm</keyword>
<dbReference type="Pfam" id="PF07478">
    <property type="entry name" value="Dala_Dala_lig_C"/>
    <property type="match status" value="1"/>
</dbReference>
<sequence>MSDLGRVVVLAGGLSHERDVSLRSGRRIADALRAIDVDVEVLDVDGRLLATLAADRPDVVFPALHGAYGEDGAVRDVLELLGIPYVGSTPDACRLTFDKPMAKAALRAAGVRTPDSVALPHDTFRDLGAAAVLDAIVARLGLPLFVKPARGGSALGASVAHTVAELSAAMVGAFAYGDVALVETYLTGTEVAVSVVDTGEGPEALPVVEIVPDAGVYDYTARYTAGMTEFFVPSRLTPEAAQAAVQAALTAHRVLRLRDVSRTDLIVDADGTPWFLEANVAPGMTETSLLPQAITAAGLDAGILYRELLQRGAMRRA</sequence>
<dbReference type="PROSITE" id="PS50975">
    <property type="entry name" value="ATP_GRASP"/>
    <property type="match status" value="1"/>
</dbReference>
<evidence type="ECO:0000256" key="1">
    <source>
        <dbReference type="ARBA" id="ARBA00010871"/>
    </source>
</evidence>
<proteinExistence type="inferred from homology"/>
<dbReference type="EMBL" id="BAABHS010000003">
    <property type="protein sequence ID" value="GAA4950588.1"/>
    <property type="molecule type" value="Genomic_DNA"/>
</dbReference>
<keyword evidence="3 4" id="KW-0961">Cell wall biogenesis/degradation</keyword>
<evidence type="ECO:0000256" key="3">
    <source>
        <dbReference type="ARBA" id="ARBA00023316"/>
    </source>
</evidence>
<keyword evidence="8" id="KW-1185">Reference proteome</keyword>
<dbReference type="SUPFAM" id="SSF52440">
    <property type="entry name" value="PreATP-grasp domain"/>
    <property type="match status" value="1"/>
</dbReference>
<keyword evidence="5" id="KW-0067">ATP-binding</keyword>
<dbReference type="EC" id="6.3.2.4" evidence="4"/>
<evidence type="ECO:0000256" key="2">
    <source>
        <dbReference type="ARBA" id="ARBA00022598"/>
    </source>
</evidence>
<dbReference type="GO" id="GO:0016874">
    <property type="term" value="F:ligase activity"/>
    <property type="evidence" value="ECO:0007669"/>
    <property type="project" value="UniProtKB-KW"/>
</dbReference>
<comment type="similarity">
    <text evidence="1 4">Belongs to the D-alanine--D-alanine ligase family.</text>
</comment>
<feature type="domain" description="ATP-grasp" evidence="6">
    <location>
        <begin position="103"/>
        <end position="310"/>
    </location>
</feature>
<dbReference type="PANTHER" id="PTHR23132:SF23">
    <property type="entry name" value="D-ALANINE--D-ALANINE LIGASE B"/>
    <property type="match status" value="1"/>
</dbReference>
<dbReference type="InterPro" id="IPR011127">
    <property type="entry name" value="Dala_Dala_lig_N"/>
</dbReference>
<dbReference type="InterPro" id="IPR005905">
    <property type="entry name" value="D_ala_D_ala"/>
</dbReference>
<reference evidence="8" key="1">
    <citation type="journal article" date="2019" name="Int. J. Syst. Evol. Microbiol.">
        <title>The Global Catalogue of Microorganisms (GCM) 10K type strain sequencing project: providing services to taxonomists for standard genome sequencing and annotation.</title>
        <authorList>
            <consortium name="The Broad Institute Genomics Platform"/>
            <consortium name="The Broad Institute Genome Sequencing Center for Infectious Disease"/>
            <person name="Wu L."/>
            <person name="Ma J."/>
        </authorList>
    </citation>
    <scope>NUCLEOTIDE SEQUENCE [LARGE SCALE GENOMIC DNA]</scope>
    <source>
        <strain evidence="8">JCM 17986</strain>
    </source>
</reference>
<dbReference type="Pfam" id="PF01820">
    <property type="entry name" value="Dala_Dala_lig_N"/>
    <property type="match status" value="1"/>
</dbReference>
<dbReference type="HAMAP" id="MF_00047">
    <property type="entry name" value="Dala_Dala_lig"/>
    <property type="match status" value="1"/>
</dbReference>
<dbReference type="RefSeq" id="WP_345673946.1">
    <property type="nucleotide sequence ID" value="NZ_BAABHS010000003.1"/>
</dbReference>
<comment type="function">
    <text evidence="4">Cell wall formation.</text>
</comment>
<dbReference type="Gene3D" id="3.30.470.20">
    <property type="entry name" value="ATP-grasp fold, B domain"/>
    <property type="match status" value="1"/>
</dbReference>
<dbReference type="InterPro" id="IPR011095">
    <property type="entry name" value="Dala_Dala_lig_C"/>
</dbReference>
<dbReference type="InterPro" id="IPR016185">
    <property type="entry name" value="PreATP-grasp_dom_sf"/>
</dbReference>
<dbReference type="PANTHER" id="PTHR23132">
    <property type="entry name" value="D-ALANINE--D-ALANINE LIGASE"/>
    <property type="match status" value="1"/>
</dbReference>
<dbReference type="SUPFAM" id="SSF56059">
    <property type="entry name" value="Glutathione synthetase ATP-binding domain-like"/>
    <property type="match status" value="1"/>
</dbReference>
<dbReference type="NCBIfam" id="NF002378">
    <property type="entry name" value="PRK01372.1"/>
    <property type="match status" value="1"/>
</dbReference>
<organism evidence="7 8">
    <name type="scientific">Yinghuangia aomiensis</name>
    <dbReference type="NCBI Taxonomy" id="676205"/>
    <lineage>
        <taxon>Bacteria</taxon>
        <taxon>Bacillati</taxon>
        <taxon>Actinomycetota</taxon>
        <taxon>Actinomycetes</taxon>
        <taxon>Kitasatosporales</taxon>
        <taxon>Streptomycetaceae</taxon>
        <taxon>Yinghuangia</taxon>
    </lineage>
</organism>
<name>A0ABP9GTY8_9ACTN</name>
<dbReference type="Proteomes" id="UP001500466">
    <property type="component" value="Unassembled WGS sequence"/>
</dbReference>
<keyword evidence="2 4" id="KW-0436">Ligase</keyword>
<dbReference type="PIRSF" id="PIRSF039102">
    <property type="entry name" value="Ddl/VanB"/>
    <property type="match status" value="1"/>
</dbReference>
<evidence type="ECO:0000313" key="8">
    <source>
        <dbReference type="Proteomes" id="UP001500466"/>
    </source>
</evidence>
<keyword evidence="5" id="KW-0547">Nucleotide-binding</keyword>
<dbReference type="InterPro" id="IPR011761">
    <property type="entry name" value="ATP-grasp"/>
</dbReference>
<comment type="caution">
    <text evidence="7">The sequence shown here is derived from an EMBL/GenBank/DDBJ whole genome shotgun (WGS) entry which is preliminary data.</text>
</comment>
<dbReference type="Gene3D" id="3.40.50.20">
    <property type="match status" value="1"/>
</dbReference>